<dbReference type="InterPro" id="IPR004046">
    <property type="entry name" value="GST_C"/>
</dbReference>
<evidence type="ECO:0000313" key="4">
    <source>
        <dbReference type="EMBL" id="QFU14638.1"/>
    </source>
</evidence>
<dbReference type="PANTHER" id="PTHR43969:SF4">
    <property type="entry name" value="FI01423P-RELATED"/>
    <property type="match status" value="1"/>
</dbReference>
<comment type="subunit">
    <text evidence="1">Homodimer.</text>
</comment>
<dbReference type="EMBL" id="MK796858">
    <property type="protein sequence ID" value="QFU14638.1"/>
    <property type="molecule type" value="mRNA"/>
</dbReference>
<dbReference type="InterPro" id="IPR040079">
    <property type="entry name" value="Glutathione_S-Trfase"/>
</dbReference>
<organism evidence="4">
    <name type="scientific">Dendroctonus armandi</name>
    <dbReference type="NCBI Taxonomy" id="77159"/>
    <lineage>
        <taxon>Eukaryota</taxon>
        <taxon>Metazoa</taxon>
        <taxon>Ecdysozoa</taxon>
        <taxon>Arthropoda</taxon>
        <taxon>Hexapoda</taxon>
        <taxon>Insecta</taxon>
        <taxon>Pterygota</taxon>
        <taxon>Neoptera</taxon>
        <taxon>Endopterygota</taxon>
        <taxon>Coleoptera</taxon>
        <taxon>Polyphaga</taxon>
        <taxon>Cucujiformia</taxon>
        <taxon>Curculionidae</taxon>
        <taxon>Scolytinae</taxon>
        <taxon>Dendroctonus</taxon>
    </lineage>
</organism>
<dbReference type="InterPro" id="IPR010987">
    <property type="entry name" value="Glutathione-S-Trfase_C-like"/>
</dbReference>
<dbReference type="FunFam" id="3.40.30.10:FF:000034">
    <property type="entry name" value="glutathione S-transferase 1"/>
    <property type="match status" value="1"/>
</dbReference>
<evidence type="ECO:0000256" key="1">
    <source>
        <dbReference type="ARBA" id="ARBA00011738"/>
    </source>
</evidence>
<sequence>MSLKLHYVEASPAARSVMMVMKVLQVPVEYFELDLSTQDQFAQIFLQLNPAHTAPILDDDGFILWESHAIVKYVVDKFGKTDELYPKEVQERAKVDQMLFYNASALFPMLRDVIPIFNAQAALQTSSIPQDQTGNIDRCFEELEYFLGSSEFLATNHLTIADICAMPILSTINYFKELNGCKYPKLNGWLNRLRCENFYKIDLDGIHKFTKLFPTPDKYRH</sequence>
<evidence type="ECO:0000259" key="3">
    <source>
        <dbReference type="PROSITE" id="PS50405"/>
    </source>
</evidence>
<dbReference type="FunFam" id="1.20.1050.10:FF:000007">
    <property type="entry name" value="Glutathione S-transferase 1-1"/>
    <property type="match status" value="1"/>
</dbReference>
<dbReference type="Gene3D" id="3.40.30.10">
    <property type="entry name" value="Glutaredoxin"/>
    <property type="match status" value="1"/>
</dbReference>
<evidence type="ECO:0000259" key="2">
    <source>
        <dbReference type="PROSITE" id="PS50404"/>
    </source>
</evidence>
<keyword evidence="4" id="KW-0808">Transferase</keyword>
<dbReference type="Pfam" id="PF13417">
    <property type="entry name" value="GST_N_3"/>
    <property type="match status" value="1"/>
</dbReference>
<feature type="domain" description="GST C-terminal" evidence="3">
    <location>
        <begin position="88"/>
        <end position="212"/>
    </location>
</feature>
<dbReference type="SFLD" id="SFLDG00358">
    <property type="entry name" value="Main_(cytGST)"/>
    <property type="match status" value="1"/>
</dbReference>
<proteinExistence type="evidence at transcript level"/>
<dbReference type="SUPFAM" id="SSF52833">
    <property type="entry name" value="Thioredoxin-like"/>
    <property type="match status" value="1"/>
</dbReference>
<dbReference type="InterPro" id="IPR036249">
    <property type="entry name" value="Thioredoxin-like_sf"/>
</dbReference>
<dbReference type="SUPFAM" id="SSF47616">
    <property type="entry name" value="GST C-terminal domain-like"/>
    <property type="match status" value="1"/>
</dbReference>
<dbReference type="GO" id="GO:0006749">
    <property type="term" value="P:glutathione metabolic process"/>
    <property type="evidence" value="ECO:0007669"/>
    <property type="project" value="TreeGrafter"/>
</dbReference>
<dbReference type="PANTHER" id="PTHR43969">
    <property type="entry name" value="GLUTATHIONE S TRANSFERASE D10, ISOFORM A-RELATED"/>
    <property type="match status" value="1"/>
</dbReference>
<protein>
    <submittedName>
        <fullName evidence="4">Glutathione S-transferase GSTe10</fullName>
    </submittedName>
</protein>
<dbReference type="PROSITE" id="PS50404">
    <property type="entry name" value="GST_NTER"/>
    <property type="match status" value="1"/>
</dbReference>
<dbReference type="Pfam" id="PF00043">
    <property type="entry name" value="GST_C"/>
    <property type="match status" value="1"/>
</dbReference>
<dbReference type="SFLD" id="SFLDS00019">
    <property type="entry name" value="Glutathione_Transferase_(cytos"/>
    <property type="match status" value="1"/>
</dbReference>
<name>A0A5P9JS68_9CUCU</name>
<dbReference type="GO" id="GO:0004364">
    <property type="term" value="F:glutathione transferase activity"/>
    <property type="evidence" value="ECO:0007669"/>
    <property type="project" value="TreeGrafter"/>
</dbReference>
<dbReference type="InterPro" id="IPR004045">
    <property type="entry name" value="Glutathione_S-Trfase_N"/>
</dbReference>
<dbReference type="Gene3D" id="1.20.1050.10">
    <property type="match status" value="1"/>
</dbReference>
<dbReference type="InterPro" id="IPR036282">
    <property type="entry name" value="Glutathione-S-Trfase_C_sf"/>
</dbReference>
<feature type="domain" description="GST N-terminal" evidence="2">
    <location>
        <begin position="1"/>
        <end position="82"/>
    </location>
</feature>
<accession>A0A5P9JS68</accession>
<dbReference type="AlphaFoldDB" id="A0A5P9JS68"/>
<reference evidence="4" key="1">
    <citation type="submission" date="2019-04" db="EMBL/GenBank/DDBJ databases">
        <authorList>
            <person name="Gao H."/>
        </authorList>
    </citation>
    <scope>NUCLEOTIDE SEQUENCE</scope>
</reference>
<dbReference type="PROSITE" id="PS50405">
    <property type="entry name" value="GST_CTER"/>
    <property type="match status" value="1"/>
</dbReference>